<evidence type="ECO:0000313" key="5">
    <source>
        <dbReference type="Proteomes" id="UP000053424"/>
    </source>
</evidence>
<protein>
    <recommendedName>
        <fullName evidence="3">VHS domain-containing protein</fullName>
    </recommendedName>
</protein>
<dbReference type="SUPFAM" id="SSF48464">
    <property type="entry name" value="ENTH/VHS domain"/>
    <property type="match status" value="1"/>
</dbReference>
<accession>A0A0C3C2V3</accession>
<name>A0A0C3C2V3_HEBCY</name>
<dbReference type="GO" id="GO:0043130">
    <property type="term" value="F:ubiquitin binding"/>
    <property type="evidence" value="ECO:0007669"/>
    <property type="project" value="InterPro"/>
</dbReference>
<feature type="compositionally biased region" description="Low complexity" evidence="2">
    <location>
        <begin position="621"/>
        <end position="632"/>
    </location>
</feature>
<dbReference type="GO" id="GO:0007034">
    <property type="term" value="P:vacuolar transport"/>
    <property type="evidence" value="ECO:0007669"/>
    <property type="project" value="UniProtKB-ARBA"/>
</dbReference>
<dbReference type="PROSITE" id="PS50179">
    <property type="entry name" value="VHS"/>
    <property type="match status" value="1"/>
</dbReference>
<dbReference type="SUPFAM" id="SSF89009">
    <property type="entry name" value="GAT-like domain"/>
    <property type="match status" value="1"/>
</dbReference>
<gene>
    <name evidence="4" type="ORF">M413DRAFT_253237</name>
</gene>
<feature type="compositionally biased region" description="Low complexity" evidence="2">
    <location>
        <begin position="45"/>
        <end position="56"/>
    </location>
</feature>
<dbReference type="PANTHER" id="PTHR47789">
    <property type="entry name" value="LAS SEVENTEEN-BINDING PROTEIN 5"/>
    <property type="match status" value="1"/>
</dbReference>
<dbReference type="InterPro" id="IPR002014">
    <property type="entry name" value="VHS_dom"/>
</dbReference>
<feature type="region of interest" description="Disordered" evidence="2">
    <location>
        <begin position="604"/>
        <end position="773"/>
    </location>
</feature>
<dbReference type="Gene3D" id="1.20.58.160">
    <property type="match status" value="1"/>
</dbReference>
<keyword evidence="1" id="KW-0175">Coiled coil</keyword>
<sequence>MKKLFGQKPKAAKSTSGSRDFGEELSKSIPTPLYQKLATHGSHLQPQQVQQQQSIPPSAPPIPPKPDDERWEVVPPLTDSSHLPNPLPPPPVINAPVRTSSLGSATPMGSPLPPPRSSSPMSVVTTISSSNKLVRHHDRERDANYQQQQRKKAQPSAPVALGILRALDPPTSHVQTMSRPQSEDRERYAVSENGHSNHSHRDVREVGGEKKEKRGFWGGRDKDREKDKEKESQQTLKDRPKELRKDDDGQGDLTRMIGYLTATASEDWALVLEVCDRASANEATAKEAVRALKREFKYGEPPAQLSAARLWAIMLRNSSDMFIVQCTSRKFLDTIEELLSSSRTSPVVRERLLEVVSAAAYATQTKNARSDRDGFKALWKRVKPFDKPEEGVPFDTDDAMFHPPISGRLSGYEIPTVSYQEPSPLPVDSPQTPTPNVIKERKSSTRNRIIPPDEDIRRLFQECKIGQGNASLLSQALALTKPEDLKRKEIIKEFYVKCRSSQELIFAQIPWASAGAERSRLKKDKDTQKRNRNLSNDFNNLAVKDIPETPLTVEENLLAALLGANGELMEALQQYEDLERVAQERLAEERSRKEIRMDRRHRENLSADFSGDTTIVAAGGSRSRTPSPSSRSHSPHRLLHPRPHYVSLPESETDPILGQNLAPPPPAPHGPRSPAQISLHSRTPSAAPGSPSIIDAYTNGHDYYDDVSSLGGEDEEEIPSQPSAKALGKRKVVEPEELPEPHHDDDDMYFSKDHPFAAGDGGEPEFENESDARWRHPPVHFVYDAVAERSRQLLQLGGREQLTTNGAY</sequence>
<dbReference type="EMBL" id="KN831794">
    <property type="protein sequence ID" value="KIM37946.1"/>
    <property type="molecule type" value="Genomic_DNA"/>
</dbReference>
<dbReference type="AlphaFoldDB" id="A0A0C3C2V3"/>
<evidence type="ECO:0000256" key="1">
    <source>
        <dbReference type="SAM" id="Coils"/>
    </source>
</evidence>
<dbReference type="InterPro" id="IPR045007">
    <property type="entry name" value="LSB5"/>
</dbReference>
<feature type="coiled-coil region" evidence="1">
    <location>
        <begin position="561"/>
        <end position="592"/>
    </location>
</feature>
<dbReference type="GO" id="GO:0035091">
    <property type="term" value="F:phosphatidylinositol binding"/>
    <property type="evidence" value="ECO:0007669"/>
    <property type="project" value="InterPro"/>
</dbReference>
<dbReference type="Proteomes" id="UP000053424">
    <property type="component" value="Unassembled WGS sequence"/>
</dbReference>
<feature type="region of interest" description="Disordered" evidence="2">
    <location>
        <begin position="421"/>
        <end position="444"/>
    </location>
</feature>
<dbReference type="GO" id="GO:0030479">
    <property type="term" value="C:actin cortical patch"/>
    <property type="evidence" value="ECO:0007669"/>
    <property type="project" value="TreeGrafter"/>
</dbReference>
<dbReference type="CDD" id="cd21383">
    <property type="entry name" value="GAT_GGA_Tom1-like"/>
    <property type="match status" value="1"/>
</dbReference>
<dbReference type="Pfam" id="PF00790">
    <property type="entry name" value="VHS"/>
    <property type="match status" value="1"/>
</dbReference>
<dbReference type="InterPro" id="IPR008942">
    <property type="entry name" value="ENTH_VHS"/>
</dbReference>
<evidence type="ECO:0000256" key="2">
    <source>
        <dbReference type="SAM" id="MobiDB-lite"/>
    </source>
</evidence>
<dbReference type="OrthoDB" id="10255964at2759"/>
<reference evidence="4 5" key="1">
    <citation type="submission" date="2014-04" db="EMBL/GenBank/DDBJ databases">
        <authorList>
            <consortium name="DOE Joint Genome Institute"/>
            <person name="Kuo A."/>
            <person name="Gay G."/>
            <person name="Dore J."/>
            <person name="Kohler A."/>
            <person name="Nagy L.G."/>
            <person name="Floudas D."/>
            <person name="Copeland A."/>
            <person name="Barry K.W."/>
            <person name="Cichocki N."/>
            <person name="Veneault-Fourrey C."/>
            <person name="LaButti K."/>
            <person name="Lindquist E.A."/>
            <person name="Lipzen A."/>
            <person name="Lundell T."/>
            <person name="Morin E."/>
            <person name="Murat C."/>
            <person name="Sun H."/>
            <person name="Tunlid A."/>
            <person name="Henrissat B."/>
            <person name="Grigoriev I.V."/>
            <person name="Hibbett D.S."/>
            <person name="Martin F."/>
            <person name="Nordberg H.P."/>
            <person name="Cantor M.N."/>
            <person name="Hua S.X."/>
        </authorList>
    </citation>
    <scope>NUCLEOTIDE SEQUENCE [LARGE SCALE GENOMIC DNA]</scope>
    <source>
        <strain evidence="5">h7</strain>
    </source>
</reference>
<reference evidence="5" key="2">
    <citation type="submission" date="2015-01" db="EMBL/GenBank/DDBJ databases">
        <title>Evolutionary Origins and Diversification of the Mycorrhizal Mutualists.</title>
        <authorList>
            <consortium name="DOE Joint Genome Institute"/>
            <consortium name="Mycorrhizal Genomics Consortium"/>
            <person name="Kohler A."/>
            <person name="Kuo A."/>
            <person name="Nagy L.G."/>
            <person name="Floudas D."/>
            <person name="Copeland A."/>
            <person name="Barry K.W."/>
            <person name="Cichocki N."/>
            <person name="Veneault-Fourrey C."/>
            <person name="LaButti K."/>
            <person name="Lindquist E.A."/>
            <person name="Lipzen A."/>
            <person name="Lundell T."/>
            <person name="Morin E."/>
            <person name="Murat C."/>
            <person name="Riley R."/>
            <person name="Ohm R."/>
            <person name="Sun H."/>
            <person name="Tunlid A."/>
            <person name="Henrissat B."/>
            <person name="Grigoriev I.V."/>
            <person name="Hibbett D.S."/>
            <person name="Martin F."/>
        </authorList>
    </citation>
    <scope>NUCLEOTIDE SEQUENCE [LARGE SCALE GENOMIC DNA]</scope>
    <source>
        <strain evidence="5">h7</strain>
    </source>
</reference>
<dbReference type="InterPro" id="IPR038425">
    <property type="entry name" value="GAT_sf"/>
</dbReference>
<dbReference type="PANTHER" id="PTHR47789:SF2">
    <property type="entry name" value="VHS DOMAIN-CONTAINING PROTEIN"/>
    <property type="match status" value="1"/>
</dbReference>
<evidence type="ECO:0000313" key="4">
    <source>
        <dbReference type="EMBL" id="KIM37946.1"/>
    </source>
</evidence>
<dbReference type="SMART" id="SM00288">
    <property type="entry name" value="VHS"/>
    <property type="match status" value="1"/>
</dbReference>
<feature type="region of interest" description="Disordered" evidence="2">
    <location>
        <begin position="1"/>
        <end position="252"/>
    </location>
</feature>
<feature type="compositionally biased region" description="Basic residues" evidence="2">
    <location>
        <begin position="633"/>
        <end position="643"/>
    </location>
</feature>
<feature type="compositionally biased region" description="Basic and acidic residues" evidence="2">
    <location>
        <begin position="731"/>
        <end position="755"/>
    </location>
</feature>
<proteinExistence type="predicted"/>
<dbReference type="CDD" id="cd16980">
    <property type="entry name" value="VHS_Lsb5"/>
    <property type="match status" value="1"/>
</dbReference>
<organism evidence="4 5">
    <name type="scientific">Hebeloma cylindrosporum</name>
    <dbReference type="NCBI Taxonomy" id="76867"/>
    <lineage>
        <taxon>Eukaryota</taxon>
        <taxon>Fungi</taxon>
        <taxon>Dikarya</taxon>
        <taxon>Basidiomycota</taxon>
        <taxon>Agaricomycotina</taxon>
        <taxon>Agaricomycetes</taxon>
        <taxon>Agaricomycetidae</taxon>
        <taxon>Agaricales</taxon>
        <taxon>Agaricineae</taxon>
        <taxon>Hymenogastraceae</taxon>
        <taxon>Hebeloma</taxon>
    </lineage>
</organism>
<dbReference type="GO" id="GO:0051666">
    <property type="term" value="P:actin cortical patch localization"/>
    <property type="evidence" value="ECO:0007669"/>
    <property type="project" value="TreeGrafter"/>
</dbReference>
<feature type="domain" description="VHS" evidence="3">
    <location>
        <begin position="258"/>
        <end position="383"/>
    </location>
</feature>
<dbReference type="STRING" id="686832.A0A0C3C2V3"/>
<dbReference type="HOGENOM" id="CLU_010003_0_0_1"/>
<feature type="compositionally biased region" description="Polar residues" evidence="2">
    <location>
        <begin position="123"/>
        <end position="132"/>
    </location>
</feature>
<dbReference type="Gene3D" id="1.25.40.90">
    <property type="match status" value="1"/>
</dbReference>
<keyword evidence="5" id="KW-1185">Reference proteome</keyword>
<dbReference type="GO" id="GO:0007015">
    <property type="term" value="P:actin filament organization"/>
    <property type="evidence" value="ECO:0007669"/>
    <property type="project" value="InterPro"/>
</dbReference>
<dbReference type="GO" id="GO:0006897">
    <property type="term" value="P:endocytosis"/>
    <property type="evidence" value="ECO:0007669"/>
    <property type="project" value="InterPro"/>
</dbReference>
<feature type="compositionally biased region" description="Pro residues" evidence="2">
    <location>
        <begin position="662"/>
        <end position="671"/>
    </location>
</feature>
<evidence type="ECO:0000259" key="3">
    <source>
        <dbReference type="PROSITE" id="PS50179"/>
    </source>
</evidence>
<feature type="compositionally biased region" description="Basic and acidic residues" evidence="2">
    <location>
        <begin position="199"/>
        <end position="248"/>
    </location>
</feature>